<dbReference type="GO" id="GO:0005524">
    <property type="term" value="F:ATP binding"/>
    <property type="evidence" value="ECO:0007669"/>
    <property type="project" value="UniProtKB-KW"/>
</dbReference>
<dbReference type="PANTHER" id="PTHR30591">
    <property type="entry name" value="RECBCD ENZYME SUBUNIT RECC"/>
    <property type="match status" value="1"/>
</dbReference>
<dbReference type="STRING" id="1499688.BN000_00118"/>
<keyword evidence="6" id="KW-0269">Exonuclease</keyword>
<evidence type="ECO:0000256" key="1">
    <source>
        <dbReference type="ARBA" id="ARBA00022722"/>
    </source>
</evidence>
<dbReference type="OrthoDB" id="9758506at2"/>
<dbReference type="PANTHER" id="PTHR30591:SF1">
    <property type="entry name" value="RECBCD ENZYME SUBUNIT RECC"/>
    <property type="match status" value="1"/>
</dbReference>
<dbReference type="Gene3D" id="3.90.320.10">
    <property type="match status" value="1"/>
</dbReference>
<name>A0A0U1NQD9_9BACI</name>
<evidence type="ECO:0000256" key="4">
    <source>
        <dbReference type="ARBA" id="ARBA00022801"/>
    </source>
</evidence>
<evidence type="ECO:0000313" key="11">
    <source>
        <dbReference type="EMBL" id="CRK80237.1"/>
    </source>
</evidence>
<evidence type="ECO:0000256" key="9">
    <source>
        <dbReference type="ARBA" id="ARBA00023204"/>
    </source>
</evidence>
<feature type="domain" description="PD-(D/E)XK endonuclease-like" evidence="10">
    <location>
        <begin position="693"/>
        <end position="967"/>
    </location>
</feature>
<dbReference type="GO" id="GO:0004386">
    <property type="term" value="F:helicase activity"/>
    <property type="evidence" value="ECO:0007669"/>
    <property type="project" value="UniProtKB-KW"/>
</dbReference>
<keyword evidence="7" id="KW-0067">ATP-binding</keyword>
<protein>
    <submittedName>
        <fullName evidence="11">ATP-dependent nuclease subunit B</fullName>
    </submittedName>
</protein>
<dbReference type="AlphaFoldDB" id="A0A0U1NQD9"/>
<dbReference type="EMBL" id="CVRB01000001">
    <property type="protein sequence ID" value="CRK80237.1"/>
    <property type="molecule type" value="Genomic_DNA"/>
</dbReference>
<sequence length="998" mass="114929">MKSLVKKLHSIMTDYPFQEKVIIVDQYSIGEQIIEAYVKRGFLAINLKYKTVVDLALEILENHSKEPYKVIDATVGSQLSYLVLSKLKENGLLNYFDQMEITASFSRTMFQTIHTLRMAGYTSHSLTPDMFLTEKKGQDIQQILTNYEDHLQKHQLIDQAELLRMAFQYAETNSQTINILQSNLSLSYLEEKLLNKILPETTVKLPLQPVNGIKIPERTGIRSILWGKPVPLSYLYDLDNAKESAHISLLTAKTEELEIKNIFQKIKCSQSLLDENIIYYTSGEKYITLLYHFSQKWDIPVTFGEGIPIAFSRPGRLAAGILQWIKSNYRVTAFLDLINQGLLELKEGAPSNTRITRMLRNAQIGWGKERYVTQLNELIHSLLEKAGKQEDEERKANYKNRANQVSWVMNWLKTLTSKLPNNEEHMNYKAALIGLSFMIKNFCKTTSALDELAKIALLDEIDKVLLYSDETYPRYSIFDKLEDLLLSLRVLRSNPKSGHLHVSSYQNGIYQSRSNIFIVGLDNRKFPGGSSEDPLLLDMERKKIGNSLPFIQESGQEKLYTMLQLLAQCEGNVTVSYCNFDVNENRAVSPAYLFLQCYRMKIGKPDAEFKDVKQLPSPLVAVEAFDERDYWNQHLVQNNHIAISRDMYEHYSNLAHGLQAEKNRLQEQFTEYDGLVSIDPRLFDPRRNEEKIMTASKLETLAACPFSYFLGEVLGVKPIEEIAFDPYKWLDAATRGSLLHKTFETFYQELQKENNSKPNENHEELLIGIAMELINKQKEILPPPNDRIFQLEVNDIIACCRVFLKEEETHCQTYRPIYFEYTFGAGENKPAEITLPSGKTIKVSGKIDRVDETSAGKYHIIDYKTGSTYNYGSNKIFKGGRQLQHLLYALAIEQHLQLEAGVVEESAYYFPTVKGLGERFVRNQDSTVRTNGLDILERLIDVLANGSFTMTDDQDDCKFCEYNTVCRRSFYTEDIFEVKQMDKNYEALRRFKGVRAYE</sequence>
<dbReference type="RefSeq" id="WP_090629478.1">
    <property type="nucleotide sequence ID" value="NZ_CVRB01000001.1"/>
</dbReference>
<evidence type="ECO:0000256" key="8">
    <source>
        <dbReference type="ARBA" id="ARBA00023125"/>
    </source>
</evidence>
<dbReference type="Proteomes" id="UP000199087">
    <property type="component" value="Unassembled WGS sequence"/>
</dbReference>
<dbReference type="InterPro" id="IPR011335">
    <property type="entry name" value="Restrct_endonuc-II-like"/>
</dbReference>
<dbReference type="GO" id="GO:0006281">
    <property type="term" value="P:DNA repair"/>
    <property type="evidence" value="ECO:0007669"/>
    <property type="project" value="UniProtKB-KW"/>
</dbReference>
<accession>A0A0U1NQD9</accession>
<keyword evidence="9" id="KW-0234">DNA repair</keyword>
<proteinExistence type="predicted"/>
<reference evidence="12" key="1">
    <citation type="submission" date="2015-05" db="EMBL/GenBank/DDBJ databases">
        <authorList>
            <person name="Urmite Genomes"/>
        </authorList>
    </citation>
    <scope>NUCLEOTIDE SEQUENCE [LARGE SCALE GENOMIC DNA]</scope>
    <source>
        <strain evidence="12">LF1</strain>
    </source>
</reference>
<dbReference type="GO" id="GO:0003677">
    <property type="term" value="F:DNA binding"/>
    <property type="evidence" value="ECO:0007669"/>
    <property type="project" value="UniProtKB-KW"/>
</dbReference>
<dbReference type="GO" id="GO:0004527">
    <property type="term" value="F:exonuclease activity"/>
    <property type="evidence" value="ECO:0007669"/>
    <property type="project" value="UniProtKB-KW"/>
</dbReference>
<evidence type="ECO:0000256" key="3">
    <source>
        <dbReference type="ARBA" id="ARBA00022763"/>
    </source>
</evidence>
<keyword evidence="2" id="KW-0547">Nucleotide-binding</keyword>
<dbReference type="Gene3D" id="3.40.50.300">
    <property type="entry name" value="P-loop containing nucleotide triphosphate hydrolases"/>
    <property type="match status" value="1"/>
</dbReference>
<dbReference type="InterPro" id="IPR027417">
    <property type="entry name" value="P-loop_NTPase"/>
</dbReference>
<dbReference type="SUPFAM" id="SSF52540">
    <property type="entry name" value="P-loop containing nucleoside triphosphate hydrolases"/>
    <property type="match status" value="1"/>
</dbReference>
<dbReference type="Pfam" id="PF12705">
    <property type="entry name" value="PDDEXK_1"/>
    <property type="match status" value="1"/>
</dbReference>
<evidence type="ECO:0000313" key="12">
    <source>
        <dbReference type="Proteomes" id="UP000199087"/>
    </source>
</evidence>
<keyword evidence="4" id="KW-0378">Hydrolase</keyword>
<keyword evidence="5" id="KW-0347">Helicase</keyword>
<organism evidence="11 12">
    <name type="scientific">Neobacillus massiliamazoniensis</name>
    <dbReference type="NCBI Taxonomy" id="1499688"/>
    <lineage>
        <taxon>Bacteria</taxon>
        <taxon>Bacillati</taxon>
        <taxon>Bacillota</taxon>
        <taxon>Bacilli</taxon>
        <taxon>Bacillales</taxon>
        <taxon>Bacillaceae</taxon>
        <taxon>Neobacillus</taxon>
    </lineage>
</organism>
<evidence type="ECO:0000256" key="6">
    <source>
        <dbReference type="ARBA" id="ARBA00022839"/>
    </source>
</evidence>
<keyword evidence="3" id="KW-0227">DNA damage</keyword>
<evidence type="ECO:0000256" key="5">
    <source>
        <dbReference type="ARBA" id="ARBA00022806"/>
    </source>
</evidence>
<dbReference type="InterPro" id="IPR011604">
    <property type="entry name" value="PDDEXK-like_dom_sf"/>
</dbReference>
<dbReference type="GO" id="GO:0006310">
    <property type="term" value="P:DNA recombination"/>
    <property type="evidence" value="ECO:0007669"/>
    <property type="project" value="TreeGrafter"/>
</dbReference>
<keyword evidence="8" id="KW-0238">DNA-binding</keyword>
<dbReference type="InterPro" id="IPR038726">
    <property type="entry name" value="PDDEXK_AddAB-type"/>
</dbReference>
<evidence type="ECO:0000256" key="7">
    <source>
        <dbReference type="ARBA" id="ARBA00022840"/>
    </source>
</evidence>
<dbReference type="SUPFAM" id="SSF52980">
    <property type="entry name" value="Restriction endonuclease-like"/>
    <property type="match status" value="1"/>
</dbReference>
<keyword evidence="1" id="KW-0540">Nuclease</keyword>
<keyword evidence="12" id="KW-1185">Reference proteome</keyword>
<evidence type="ECO:0000256" key="2">
    <source>
        <dbReference type="ARBA" id="ARBA00022741"/>
    </source>
</evidence>
<evidence type="ECO:0000259" key="10">
    <source>
        <dbReference type="Pfam" id="PF12705"/>
    </source>
</evidence>
<gene>
    <name evidence="11" type="primary">addB</name>
    <name evidence="11" type="ORF">BN000_00118</name>
</gene>